<evidence type="ECO:0000313" key="1">
    <source>
        <dbReference type="EMBL" id="JAT35628.1"/>
    </source>
</evidence>
<organism evidence="1">
    <name type="scientific">Graphocephala atropunctata</name>
    <dbReference type="NCBI Taxonomy" id="36148"/>
    <lineage>
        <taxon>Eukaryota</taxon>
        <taxon>Metazoa</taxon>
        <taxon>Ecdysozoa</taxon>
        <taxon>Arthropoda</taxon>
        <taxon>Hexapoda</taxon>
        <taxon>Insecta</taxon>
        <taxon>Pterygota</taxon>
        <taxon>Neoptera</taxon>
        <taxon>Paraneoptera</taxon>
        <taxon>Hemiptera</taxon>
        <taxon>Auchenorrhyncha</taxon>
        <taxon>Membracoidea</taxon>
        <taxon>Cicadellidae</taxon>
        <taxon>Cicadellinae</taxon>
        <taxon>Cicadellini</taxon>
        <taxon>Graphocephala</taxon>
    </lineage>
</organism>
<protein>
    <submittedName>
        <fullName evidence="1">Uncharacterized protein</fullName>
    </submittedName>
</protein>
<reference evidence="1" key="1">
    <citation type="submission" date="2015-11" db="EMBL/GenBank/DDBJ databases">
        <title>De novo transcriptome assembly of four potential Pierce s Disease insect vectors from Arizona vineyards.</title>
        <authorList>
            <person name="Tassone E.E."/>
        </authorList>
    </citation>
    <scope>NUCLEOTIDE SEQUENCE</scope>
</reference>
<dbReference type="EMBL" id="GEBQ01004349">
    <property type="protein sequence ID" value="JAT35628.1"/>
    <property type="molecule type" value="Transcribed_RNA"/>
</dbReference>
<sequence>IIPFSFIFRYHKVDTLDNCSSKMVAQVLILTLLLQAAVGSPTPFFSLFKQSIDNVHTGISNIMKPVKTMMTNIPVAASKVASAMGKGASTLVSSGMTAAGTVANGTGQLVGSGLNMGTKIVANKMSTVGSAMTAGNKVIDAAMNASLNVGGAIVGAVGSGMETAGNMASTGMGVLSNTM</sequence>
<proteinExistence type="predicted"/>
<accession>A0A1B6MI56</accession>
<feature type="non-terminal residue" evidence="1">
    <location>
        <position position="179"/>
    </location>
</feature>
<gene>
    <name evidence="1" type="ORF">g.5829</name>
</gene>
<feature type="non-terminal residue" evidence="1">
    <location>
        <position position="1"/>
    </location>
</feature>
<dbReference type="AlphaFoldDB" id="A0A1B6MI56"/>
<name>A0A1B6MI56_9HEMI</name>